<dbReference type="WBParaSite" id="PDA_v2.g23880.t1">
    <property type="protein sequence ID" value="PDA_v2.g23880.t1"/>
    <property type="gene ID" value="PDA_v2.g23880"/>
</dbReference>
<evidence type="ECO:0000313" key="1">
    <source>
        <dbReference type="Proteomes" id="UP000887578"/>
    </source>
</evidence>
<accession>A0A914PYH0</accession>
<evidence type="ECO:0000313" key="2">
    <source>
        <dbReference type="WBParaSite" id="PDA_v2.g23880.t1"/>
    </source>
</evidence>
<sequence length="76" mass="8805">MTSYRCKRFGTVVTELEKNLIGTNCNDLVELAKSKRFKTARPVSDFMGIMNILHEEFVESDLSYNVANEIRVFLDR</sequence>
<protein>
    <submittedName>
        <fullName evidence="2">Uncharacterized protein</fullName>
    </submittedName>
</protein>
<name>A0A914PYH0_9BILA</name>
<dbReference type="AlphaFoldDB" id="A0A914PYH0"/>
<dbReference type="Proteomes" id="UP000887578">
    <property type="component" value="Unplaced"/>
</dbReference>
<keyword evidence="1" id="KW-1185">Reference proteome</keyword>
<proteinExistence type="predicted"/>
<reference evidence="2" key="1">
    <citation type="submission" date="2022-11" db="UniProtKB">
        <authorList>
            <consortium name="WormBaseParasite"/>
        </authorList>
    </citation>
    <scope>IDENTIFICATION</scope>
</reference>
<organism evidence="1 2">
    <name type="scientific">Panagrolaimus davidi</name>
    <dbReference type="NCBI Taxonomy" id="227884"/>
    <lineage>
        <taxon>Eukaryota</taxon>
        <taxon>Metazoa</taxon>
        <taxon>Ecdysozoa</taxon>
        <taxon>Nematoda</taxon>
        <taxon>Chromadorea</taxon>
        <taxon>Rhabditida</taxon>
        <taxon>Tylenchina</taxon>
        <taxon>Panagrolaimomorpha</taxon>
        <taxon>Panagrolaimoidea</taxon>
        <taxon>Panagrolaimidae</taxon>
        <taxon>Panagrolaimus</taxon>
    </lineage>
</organism>